<dbReference type="Proteomes" id="UP001163324">
    <property type="component" value="Chromosome 2"/>
</dbReference>
<organism evidence="1 2">
    <name type="scientific">Trichothecium roseum</name>
    <dbReference type="NCBI Taxonomy" id="47278"/>
    <lineage>
        <taxon>Eukaryota</taxon>
        <taxon>Fungi</taxon>
        <taxon>Dikarya</taxon>
        <taxon>Ascomycota</taxon>
        <taxon>Pezizomycotina</taxon>
        <taxon>Sordariomycetes</taxon>
        <taxon>Hypocreomycetidae</taxon>
        <taxon>Hypocreales</taxon>
        <taxon>Hypocreales incertae sedis</taxon>
        <taxon>Trichothecium</taxon>
    </lineage>
</organism>
<evidence type="ECO:0000313" key="2">
    <source>
        <dbReference type="Proteomes" id="UP001163324"/>
    </source>
</evidence>
<keyword evidence="2" id="KW-1185">Reference proteome</keyword>
<evidence type="ECO:0000313" key="1">
    <source>
        <dbReference type="EMBL" id="KAI9903111.1"/>
    </source>
</evidence>
<gene>
    <name evidence="1" type="ORF">N3K66_002463</name>
</gene>
<protein>
    <submittedName>
        <fullName evidence="1">Uncharacterized protein</fullName>
    </submittedName>
</protein>
<accession>A0ACC0VB36</accession>
<proteinExistence type="predicted"/>
<name>A0ACC0VB36_9HYPO</name>
<reference evidence="1" key="1">
    <citation type="submission" date="2022-10" db="EMBL/GenBank/DDBJ databases">
        <title>Complete Genome of Trichothecium roseum strain YXFP-22015, a Plant Pathogen Isolated from Citrus.</title>
        <authorList>
            <person name="Wang Y."/>
            <person name="Zhu L."/>
        </authorList>
    </citation>
    <scope>NUCLEOTIDE SEQUENCE</scope>
    <source>
        <strain evidence="1">YXFP-22015</strain>
    </source>
</reference>
<dbReference type="EMBL" id="CM047941">
    <property type="protein sequence ID" value="KAI9903111.1"/>
    <property type="molecule type" value="Genomic_DNA"/>
</dbReference>
<comment type="caution">
    <text evidence="1">The sequence shown here is derived from an EMBL/GenBank/DDBJ whole genome shotgun (WGS) entry which is preliminary data.</text>
</comment>
<sequence>MPSPPSSSRDGNKQPPSVHSLPKFDTKTPAAAASPSPRGSHHHQQQQRRRRQSRPSVPGIVTTPVVEPSHDPSTGLDIFPRLPEPPSPPHEPSSSTTTTAAADAVSTPSPSTLKARLANLFTSRSPSTTANTTAAGVGIIPSSPSSPLANTEHHPLGVSGEPASPAPERCGSHIYCRHTWDEDCKCVAVLELRDGAREYCPDCWDGKCRGAPAQPHLAAAASSYSSHSSPPAGPAETSPRESLDRDARGANKKGSWGIDLWGARPGSRPSTPKA</sequence>